<dbReference type="InterPro" id="IPR016040">
    <property type="entry name" value="NAD(P)-bd_dom"/>
</dbReference>
<protein>
    <submittedName>
        <fullName evidence="2">NAD(P)H-binding protein</fullName>
    </submittedName>
</protein>
<dbReference type="SUPFAM" id="SSF51735">
    <property type="entry name" value="NAD(P)-binding Rossmann-fold domains"/>
    <property type="match status" value="1"/>
</dbReference>
<evidence type="ECO:0000313" key="2">
    <source>
        <dbReference type="EMBL" id="MET7015865.1"/>
    </source>
</evidence>
<sequence>MKIALIAATGNIGSHIARSALARGHQVTALTRSAKPLPAELAGACAQVVDLTNATALAEAVRGADVIASAFGPRTEDLGEVTQIARALIAAARTAGVKRVVVVGGAGSLEVAPGVQLVDVPQFPEAYKSIALAHREAYEYLRTVSDVDWTFFAPAAMIGPGDKLGDYRTGSDTLISDAAGQSSIHYPDYAEAFVAELELPQYRQTIATVAYI</sequence>
<keyword evidence="3" id="KW-1185">Reference proteome</keyword>
<accession>A0ABV2TPK8</accession>
<dbReference type="PANTHER" id="PTHR43355:SF2">
    <property type="entry name" value="FLAVIN REDUCTASE (NADPH)"/>
    <property type="match status" value="1"/>
</dbReference>
<organism evidence="2 3">
    <name type="scientific">Uliginosibacterium flavum</name>
    <dbReference type="NCBI Taxonomy" id="1396831"/>
    <lineage>
        <taxon>Bacteria</taxon>
        <taxon>Pseudomonadati</taxon>
        <taxon>Pseudomonadota</taxon>
        <taxon>Betaproteobacteria</taxon>
        <taxon>Rhodocyclales</taxon>
        <taxon>Zoogloeaceae</taxon>
        <taxon>Uliginosibacterium</taxon>
    </lineage>
</organism>
<dbReference type="EMBL" id="JBEWZI010000023">
    <property type="protein sequence ID" value="MET7015865.1"/>
    <property type="molecule type" value="Genomic_DNA"/>
</dbReference>
<dbReference type="Gene3D" id="3.40.50.720">
    <property type="entry name" value="NAD(P)-binding Rossmann-like Domain"/>
    <property type="match status" value="1"/>
</dbReference>
<gene>
    <name evidence="2" type="ORF">ABXR19_16860</name>
</gene>
<proteinExistence type="predicted"/>
<name>A0ABV2TPK8_9RHOO</name>
<dbReference type="Pfam" id="PF13460">
    <property type="entry name" value="NAD_binding_10"/>
    <property type="match status" value="1"/>
</dbReference>
<dbReference type="PANTHER" id="PTHR43355">
    <property type="entry name" value="FLAVIN REDUCTASE (NADPH)"/>
    <property type="match status" value="1"/>
</dbReference>
<dbReference type="RefSeq" id="WP_354602324.1">
    <property type="nucleotide sequence ID" value="NZ_JBEWZI010000023.1"/>
</dbReference>
<dbReference type="Proteomes" id="UP001549691">
    <property type="component" value="Unassembled WGS sequence"/>
</dbReference>
<dbReference type="InterPro" id="IPR036291">
    <property type="entry name" value="NAD(P)-bd_dom_sf"/>
</dbReference>
<evidence type="ECO:0000259" key="1">
    <source>
        <dbReference type="Pfam" id="PF13460"/>
    </source>
</evidence>
<comment type="caution">
    <text evidence="2">The sequence shown here is derived from an EMBL/GenBank/DDBJ whole genome shotgun (WGS) entry which is preliminary data.</text>
</comment>
<feature type="domain" description="NAD(P)-binding" evidence="1">
    <location>
        <begin position="8"/>
        <end position="197"/>
    </location>
</feature>
<dbReference type="InterPro" id="IPR051606">
    <property type="entry name" value="Polyketide_Oxido-like"/>
</dbReference>
<evidence type="ECO:0000313" key="3">
    <source>
        <dbReference type="Proteomes" id="UP001549691"/>
    </source>
</evidence>
<reference evidence="2 3" key="1">
    <citation type="submission" date="2024-07" db="EMBL/GenBank/DDBJ databases">
        <title>Uliginosibacterium flavum JJ3220;KACC:17644.</title>
        <authorList>
            <person name="Kim M.K."/>
        </authorList>
    </citation>
    <scope>NUCLEOTIDE SEQUENCE [LARGE SCALE GENOMIC DNA]</scope>
    <source>
        <strain evidence="2 3">KACC:17644</strain>
    </source>
</reference>